<dbReference type="EMBL" id="FPIP01000009">
    <property type="protein sequence ID" value="SFW48514.1"/>
    <property type="molecule type" value="Genomic_DNA"/>
</dbReference>
<accession>A0A1K1PL96</accession>
<evidence type="ECO:0000256" key="4">
    <source>
        <dbReference type="ARBA" id="ARBA00022801"/>
    </source>
</evidence>
<organism evidence="8 9">
    <name type="scientific">Ruminococcus flavefaciens</name>
    <dbReference type="NCBI Taxonomy" id="1265"/>
    <lineage>
        <taxon>Bacteria</taxon>
        <taxon>Bacillati</taxon>
        <taxon>Bacillota</taxon>
        <taxon>Clostridia</taxon>
        <taxon>Eubacteriales</taxon>
        <taxon>Oscillospiraceae</taxon>
        <taxon>Ruminococcus</taxon>
    </lineage>
</organism>
<keyword evidence="7" id="KW-0812">Transmembrane</keyword>
<keyword evidence="5" id="KW-0862">Zinc</keyword>
<keyword evidence="3" id="KW-0645">Protease</keyword>
<keyword evidence="6" id="KW-0482">Metalloprotease</keyword>
<evidence type="ECO:0000313" key="8">
    <source>
        <dbReference type="EMBL" id="SFW48514.1"/>
    </source>
</evidence>
<keyword evidence="7" id="KW-0472">Membrane</keyword>
<comment type="cofactor">
    <cofactor evidence="1">
        <name>Zn(2+)</name>
        <dbReference type="ChEBI" id="CHEBI:29105"/>
    </cofactor>
</comment>
<feature type="transmembrane region" description="Helical" evidence="7">
    <location>
        <begin position="47"/>
        <end position="68"/>
    </location>
</feature>
<comment type="similarity">
    <text evidence="2">Belongs to the peptidase M50B family.</text>
</comment>
<feature type="transmembrane region" description="Helical" evidence="7">
    <location>
        <begin position="9"/>
        <end position="27"/>
    </location>
</feature>
<evidence type="ECO:0000256" key="1">
    <source>
        <dbReference type="ARBA" id="ARBA00001947"/>
    </source>
</evidence>
<evidence type="ECO:0000256" key="5">
    <source>
        <dbReference type="ARBA" id="ARBA00022833"/>
    </source>
</evidence>
<protein>
    <recommendedName>
        <fullName evidence="10">Peptidase family M50</fullName>
    </recommendedName>
</protein>
<evidence type="ECO:0000256" key="6">
    <source>
        <dbReference type="ARBA" id="ARBA00023049"/>
    </source>
</evidence>
<name>A0A1K1PL96_RUMFL</name>
<dbReference type="Proteomes" id="UP000183461">
    <property type="component" value="Unassembled WGS sequence"/>
</dbReference>
<dbReference type="GO" id="GO:0008237">
    <property type="term" value="F:metallopeptidase activity"/>
    <property type="evidence" value="ECO:0007669"/>
    <property type="project" value="UniProtKB-KW"/>
</dbReference>
<evidence type="ECO:0000256" key="2">
    <source>
        <dbReference type="ARBA" id="ARBA00007931"/>
    </source>
</evidence>
<keyword evidence="4" id="KW-0378">Hydrolase</keyword>
<evidence type="ECO:0008006" key="10">
    <source>
        <dbReference type="Google" id="ProtNLM"/>
    </source>
</evidence>
<dbReference type="PANTHER" id="PTHR39188:SF3">
    <property type="entry name" value="STAGE IV SPORULATION PROTEIN FB"/>
    <property type="match status" value="1"/>
</dbReference>
<dbReference type="GO" id="GO:0006508">
    <property type="term" value="P:proteolysis"/>
    <property type="evidence" value="ECO:0007669"/>
    <property type="project" value="UniProtKB-KW"/>
</dbReference>
<reference evidence="9" key="1">
    <citation type="submission" date="2016-11" db="EMBL/GenBank/DDBJ databases">
        <authorList>
            <person name="Varghese N."/>
            <person name="Submissions S."/>
        </authorList>
    </citation>
    <scope>NUCLEOTIDE SEQUENCE [LARGE SCALE GENOMIC DNA]</scope>
    <source>
        <strain evidence="9">YL228</strain>
    </source>
</reference>
<evidence type="ECO:0000313" key="9">
    <source>
        <dbReference type="Proteomes" id="UP000183461"/>
    </source>
</evidence>
<dbReference type="PANTHER" id="PTHR39188">
    <property type="entry name" value="MEMBRANE-ASSOCIATED ZINC METALLOPROTEASE M50B"/>
    <property type="match status" value="1"/>
</dbReference>
<feature type="transmembrane region" description="Helical" evidence="7">
    <location>
        <begin position="158"/>
        <end position="185"/>
    </location>
</feature>
<gene>
    <name evidence="8" type="ORF">SAMN02910280_2859</name>
</gene>
<proteinExistence type="inferred from homology"/>
<keyword evidence="7" id="KW-1133">Transmembrane helix</keyword>
<evidence type="ECO:0000256" key="7">
    <source>
        <dbReference type="SAM" id="Phobius"/>
    </source>
</evidence>
<feature type="transmembrane region" description="Helical" evidence="7">
    <location>
        <begin position="80"/>
        <end position="101"/>
    </location>
</feature>
<evidence type="ECO:0000256" key="3">
    <source>
        <dbReference type="ARBA" id="ARBA00022670"/>
    </source>
</evidence>
<sequence length="194" mass="20581">MISFRLGKAAFRVYFSFFVFNALIFLLRDSRLVLAFYTVCAVHEAGHIAALMLVGGSIGSVELSGFGIRMERKKSRMISAKSSIFVLLAGPAANIIMYILMKLTGCGGTFPLLNLMAAAYNMLPYRSLDGGAIIAEFTAGSAHESKAETVLAAIKLSFIALAAAAAAAYGKGTLPLLIAAIALYIGDKRTNNNS</sequence>
<dbReference type="AlphaFoldDB" id="A0A1K1PL96"/>